<dbReference type="Pfam" id="PF03358">
    <property type="entry name" value="FMN_red"/>
    <property type="match status" value="1"/>
</dbReference>
<dbReference type="GO" id="GO:0016655">
    <property type="term" value="F:oxidoreductase activity, acting on NAD(P)H, quinone or similar compound as acceptor"/>
    <property type="evidence" value="ECO:0007669"/>
    <property type="project" value="TreeGrafter"/>
</dbReference>
<sequence>MSSVTKASADSFVWNDETKDSFSALDHPGYALNCDPETKLGGWNVYRGVWEVPEGEGKEAPSCWIKDEVMDIITKFDYSSMPIGRAPRILVLYGSLRPTSFSRKLALEFARILDLLGCDVRVYNPQGLPVRDPALENEAKVQELRALTQWSDGHVWVSPEMHGTMTGTFKNQIDWVPLNSGSVRPTQGRTCLVAQVNGGSQSFNAVNALRLLARWMRMPCCTNQSSVAKAWKEFGDDGRMKDSSFRERVVDCAEEFAKFTAVMAPVADDLNNRYSERKEKMKEGKLLTQLEKETRTAQK</sequence>
<dbReference type="SUPFAM" id="SSF52218">
    <property type="entry name" value="Flavoproteins"/>
    <property type="match status" value="1"/>
</dbReference>
<dbReference type="Gene3D" id="3.40.50.360">
    <property type="match status" value="1"/>
</dbReference>
<evidence type="ECO:0000259" key="2">
    <source>
        <dbReference type="Pfam" id="PF03358"/>
    </source>
</evidence>
<accession>A0AAD2GC54</accession>
<proteinExistence type="predicted"/>
<dbReference type="Proteomes" id="UP001295423">
    <property type="component" value="Unassembled WGS sequence"/>
</dbReference>
<protein>
    <recommendedName>
        <fullName evidence="2">NADPH-dependent FMN reductase-like domain-containing protein</fullName>
    </recommendedName>
</protein>
<dbReference type="InterPro" id="IPR029039">
    <property type="entry name" value="Flavoprotein-like_sf"/>
</dbReference>
<evidence type="ECO:0000256" key="1">
    <source>
        <dbReference type="SAM" id="MobiDB-lite"/>
    </source>
</evidence>
<dbReference type="NCBIfam" id="TIGR02690">
    <property type="entry name" value="resist_ArsH"/>
    <property type="match status" value="1"/>
</dbReference>
<organism evidence="3 4">
    <name type="scientific">Cylindrotheca closterium</name>
    <dbReference type="NCBI Taxonomy" id="2856"/>
    <lineage>
        <taxon>Eukaryota</taxon>
        <taxon>Sar</taxon>
        <taxon>Stramenopiles</taxon>
        <taxon>Ochrophyta</taxon>
        <taxon>Bacillariophyta</taxon>
        <taxon>Bacillariophyceae</taxon>
        <taxon>Bacillariophycidae</taxon>
        <taxon>Bacillariales</taxon>
        <taxon>Bacillariaceae</taxon>
        <taxon>Cylindrotheca</taxon>
    </lineage>
</organism>
<dbReference type="EMBL" id="CAKOGP040002424">
    <property type="protein sequence ID" value="CAJ1969678.1"/>
    <property type="molecule type" value="Genomic_DNA"/>
</dbReference>
<reference evidence="3" key="1">
    <citation type="submission" date="2023-08" db="EMBL/GenBank/DDBJ databases">
        <authorList>
            <person name="Audoor S."/>
            <person name="Bilcke G."/>
        </authorList>
    </citation>
    <scope>NUCLEOTIDE SEQUENCE</scope>
</reference>
<gene>
    <name evidence="3" type="ORF">CYCCA115_LOCUS23835</name>
</gene>
<comment type="caution">
    <text evidence="3">The sequence shown here is derived from an EMBL/GenBank/DDBJ whole genome shotgun (WGS) entry which is preliminary data.</text>
</comment>
<dbReference type="PANTHER" id="PTHR43590">
    <property type="entry name" value="ARSENIC RESISTANCE PROTEIN ARSH (AFU_ORTHOLOGUE AFUA_5G15030)"/>
    <property type="match status" value="1"/>
</dbReference>
<dbReference type="InterPro" id="IPR014063">
    <property type="entry name" value="Arsenate-R_ArsH"/>
</dbReference>
<evidence type="ECO:0000313" key="3">
    <source>
        <dbReference type="EMBL" id="CAJ1969678.1"/>
    </source>
</evidence>
<name>A0AAD2GC54_9STRA</name>
<feature type="domain" description="NADPH-dependent FMN reductase-like" evidence="2">
    <location>
        <begin position="87"/>
        <end position="231"/>
    </location>
</feature>
<dbReference type="PANTHER" id="PTHR43590:SF1">
    <property type="entry name" value="ARSENIC RESISTANCE PROTEIN ARSH (AFU_ORTHOLOGUE AFUA_5G15030)"/>
    <property type="match status" value="1"/>
</dbReference>
<dbReference type="InterPro" id="IPR005025">
    <property type="entry name" value="FMN_Rdtase-like_dom"/>
</dbReference>
<evidence type="ECO:0000313" key="4">
    <source>
        <dbReference type="Proteomes" id="UP001295423"/>
    </source>
</evidence>
<feature type="region of interest" description="Disordered" evidence="1">
    <location>
        <begin position="275"/>
        <end position="299"/>
    </location>
</feature>
<dbReference type="AlphaFoldDB" id="A0AAD2GC54"/>
<keyword evidence="4" id="KW-1185">Reference proteome</keyword>